<comment type="caution">
    <text evidence="2">Lacks conserved residue(s) required for the propagation of feature annotation.</text>
</comment>
<dbReference type="EMBL" id="DXGG01000222">
    <property type="protein sequence ID" value="HIW88009.1"/>
    <property type="molecule type" value="Genomic_DNA"/>
</dbReference>
<comment type="subunit">
    <text evidence="2">Homotetramer.</text>
</comment>
<dbReference type="InterPro" id="IPR000424">
    <property type="entry name" value="Primosome_PriB/ssb"/>
</dbReference>
<name>A0A9D1RHK0_9BACT</name>
<gene>
    <name evidence="4" type="primary">ssb</name>
    <name evidence="4" type="ORF">IAC47_07050</name>
</gene>
<proteinExistence type="inferred from homology"/>
<evidence type="ECO:0000256" key="3">
    <source>
        <dbReference type="RuleBase" id="RU000524"/>
    </source>
</evidence>
<evidence type="ECO:0000313" key="5">
    <source>
        <dbReference type="Proteomes" id="UP000824267"/>
    </source>
</evidence>
<dbReference type="PROSITE" id="PS50935">
    <property type="entry name" value="SSB"/>
    <property type="match status" value="1"/>
</dbReference>
<dbReference type="InterPro" id="IPR012340">
    <property type="entry name" value="NA-bd_OB-fold"/>
</dbReference>
<dbReference type="Gene3D" id="2.40.50.140">
    <property type="entry name" value="Nucleic acid-binding proteins"/>
    <property type="match status" value="1"/>
</dbReference>
<dbReference type="Pfam" id="PF00436">
    <property type="entry name" value="SSB"/>
    <property type="match status" value="1"/>
</dbReference>
<dbReference type="InterPro" id="IPR011344">
    <property type="entry name" value="ssDNA-bd"/>
</dbReference>
<sequence length="164" mass="18705">MVGINKVILVGNLGRDPEVVIFDQIKKTTFSLATTEVHKNKDGERVEETEWHNIVCWRGLAEIAEKFLKKGMQIYVEGKLKYRMREDKDGNKRQLTEIVADNFTILSKLYIPSVSANEKNNQSTTGLYTDLIEGNIENADVRKSNISKLLSEDMEIEKLGDLPF</sequence>
<evidence type="ECO:0000256" key="1">
    <source>
        <dbReference type="ARBA" id="ARBA00023125"/>
    </source>
</evidence>
<keyword evidence="1 2" id="KW-0238">DNA-binding</keyword>
<accession>A0A9D1RHK0</accession>
<organism evidence="4 5">
    <name type="scientific">Candidatus Onthomorpha intestinigallinarum</name>
    <dbReference type="NCBI Taxonomy" id="2840880"/>
    <lineage>
        <taxon>Bacteria</taxon>
        <taxon>Pseudomonadati</taxon>
        <taxon>Bacteroidota</taxon>
        <taxon>Bacteroidia</taxon>
        <taxon>Bacteroidales</taxon>
        <taxon>Candidatus Onthomorpha</taxon>
    </lineage>
</organism>
<dbReference type="CDD" id="cd04496">
    <property type="entry name" value="SSB_OBF"/>
    <property type="match status" value="1"/>
</dbReference>
<dbReference type="SUPFAM" id="SSF50249">
    <property type="entry name" value="Nucleic acid-binding proteins"/>
    <property type="match status" value="1"/>
</dbReference>
<reference evidence="4" key="1">
    <citation type="journal article" date="2021" name="PeerJ">
        <title>Extensive microbial diversity within the chicken gut microbiome revealed by metagenomics and culture.</title>
        <authorList>
            <person name="Gilroy R."/>
            <person name="Ravi A."/>
            <person name="Getino M."/>
            <person name="Pursley I."/>
            <person name="Horton D.L."/>
            <person name="Alikhan N.F."/>
            <person name="Baker D."/>
            <person name="Gharbi K."/>
            <person name="Hall N."/>
            <person name="Watson M."/>
            <person name="Adriaenssens E.M."/>
            <person name="Foster-Nyarko E."/>
            <person name="Jarju S."/>
            <person name="Secka A."/>
            <person name="Antonio M."/>
            <person name="Oren A."/>
            <person name="Chaudhuri R.R."/>
            <person name="La Ragione R."/>
            <person name="Hildebrand F."/>
            <person name="Pallen M.J."/>
        </authorList>
    </citation>
    <scope>NUCLEOTIDE SEQUENCE</scope>
    <source>
        <strain evidence="4">Gambia16-930</strain>
    </source>
</reference>
<dbReference type="GO" id="GO:0009295">
    <property type="term" value="C:nucleoid"/>
    <property type="evidence" value="ECO:0007669"/>
    <property type="project" value="TreeGrafter"/>
</dbReference>
<dbReference type="GO" id="GO:0003697">
    <property type="term" value="F:single-stranded DNA binding"/>
    <property type="evidence" value="ECO:0007669"/>
    <property type="project" value="UniProtKB-UniRule"/>
</dbReference>
<dbReference type="HAMAP" id="MF_00984">
    <property type="entry name" value="SSB"/>
    <property type="match status" value="1"/>
</dbReference>
<evidence type="ECO:0000256" key="2">
    <source>
        <dbReference type="HAMAP-Rule" id="MF_00984"/>
    </source>
</evidence>
<evidence type="ECO:0000313" key="4">
    <source>
        <dbReference type="EMBL" id="HIW88009.1"/>
    </source>
</evidence>
<dbReference type="PANTHER" id="PTHR10302:SF0">
    <property type="entry name" value="SINGLE-STRANDED DNA-BINDING PROTEIN, MITOCHONDRIAL"/>
    <property type="match status" value="1"/>
</dbReference>
<dbReference type="AlphaFoldDB" id="A0A9D1RHK0"/>
<dbReference type="Proteomes" id="UP000824267">
    <property type="component" value="Unassembled WGS sequence"/>
</dbReference>
<comment type="caution">
    <text evidence="4">The sequence shown here is derived from an EMBL/GenBank/DDBJ whole genome shotgun (WGS) entry which is preliminary data.</text>
</comment>
<protein>
    <recommendedName>
        <fullName evidence="2 3">Single-stranded DNA-binding protein</fullName>
        <shortName evidence="2">SSB</shortName>
    </recommendedName>
</protein>
<dbReference type="PANTHER" id="PTHR10302">
    <property type="entry name" value="SINGLE-STRANDED DNA-BINDING PROTEIN"/>
    <property type="match status" value="1"/>
</dbReference>
<dbReference type="NCBIfam" id="TIGR00621">
    <property type="entry name" value="ssb"/>
    <property type="match status" value="1"/>
</dbReference>
<dbReference type="GO" id="GO:0006260">
    <property type="term" value="P:DNA replication"/>
    <property type="evidence" value="ECO:0007669"/>
    <property type="project" value="InterPro"/>
</dbReference>
<reference evidence="4" key="2">
    <citation type="submission" date="2021-04" db="EMBL/GenBank/DDBJ databases">
        <authorList>
            <person name="Gilroy R."/>
        </authorList>
    </citation>
    <scope>NUCLEOTIDE SEQUENCE</scope>
    <source>
        <strain evidence="4">Gambia16-930</strain>
    </source>
</reference>